<sequence>MLRQSLPRDWETAGASLPFASGWETPHLETVNVNVASGVKTKPVMLEIRQVDIETEKKLNPFASVVSNKSLLENQTPSSNQSANDAPIREEENNEPTHKEICLELQPNTFQNMFVVEAEKQCEEKEGAIDPLITEASFPTDLLKSALRCQCNREPEGATQRCLRRTQMRLEHH</sequence>
<proteinExistence type="predicted"/>
<dbReference type="Proteomes" id="UP001142489">
    <property type="component" value="Unassembled WGS sequence"/>
</dbReference>
<comment type="caution">
    <text evidence="2">The sequence shown here is derived from an EMBL/GenBank/DDBJ whole genome shotgun (WGS) entry which is preliminary data.</text>
</comment>
<organism evidence="2 3">
    <name type="scientific">Phrynocephalus forsythii</name>
    <dbReference type="NCBI Taxonomy" id="171643"/>
    <lineage>
        <taxon>Eukaryota</taxon>
        <taxon>Metazoa</taxon>
        <taxon>Chordata</taxon>
        <taxon>Craniata</taxon>
        <taxon>Vertebrata</taxon>
        <taxon>Euteleostomi</taxon>
        <taxon>Lepidosauria</taxon>
        <taxon>Squamata</taxon>
        <taxon>Bifurcata</taxon>
        <taxon>Unidentata</taxon>
        <taxon>Episquamata</taxon>
        <taxon>Toxicofera</taxon>
        <taxon>Iguania</taxon>
        <taxon>Acrodonta</taxon>
        <taxon>Agamidae</taxon>
        <taxon>Agaminae</taxon>
        <taxon>Phrynocephalus</taxon>
    </lineage>
</organism>
<protein>
    <submittedName>
        <fullName evidence="2">Uncharacterized protein</fullName>
    </submittedName>
</protein>
<evidence type="ECO:0000313" key="3">
    <source>
        <dbReference type="Proteomes" id="UP001142489"/>
    </source>
</evidence>
<evidence type="ECO:0000313" key="2">
    <source>
        <dbReference type="EMBL" id="KAJ7316737.1"/>
    </source>
</evidence>
<reference evidence="2" key="1">
    <citation type="journal article" date="2023" name="DNA Res.">
        <title>Chromosome-level genome assembly of Phrynocephalus forsythii using third-generation DNA sequencing and Hi-C analysis.</title>
        <authorList>
            <person name="Qi Y."/>
            <person name="Zhao W."/>
            <person name="Zhao Y."/>
            <person name="Niu C."/>
            <person name="Cao S."/>
            <person name="Zhang Y."/>
        </authorList>
    </citation>
    <scope>NUCLEOTIDE SEQUENCE</scope>
    <source>
        <tissue evidence="2">Muscle</tissue>
    </source>
</reference>
<gene>
    <name evidence="2" type="ORF">JRQ81_002899</name>
</gene>
<accession>A0A9Q0XM26</accession>
<feature type="compositionally biased region" description="Basic and acidic residues" evidence="1">
    <location>
        <begin position="87"/>
        <end position="96"/>
    </location>
</feature>
<dbReference type="AlphaFoldDB" id="A0A9Q0XM26"/>
<name>A0A9Q0XM26_9SAUR</name>
<evidence type="ECO:0000256" key="1">
    <source>
        <dbReference type="SAM" id="MobiDB-lite"/>
    </source>
</evidence>
<keyword evidence="3" id="KW-1185">Reference proteome</keyword>
<feature type="region of interest" description="Disordered" evidence="1">
    <location>
        <begin position="70"/>
        <end position="96"/>
    </location>
</feature>
<feature type="compositionally biased region" description="Polar residues" evidence="1">
    <location>
        <begin position="70"/>
        <end position="84"/>
    </location>
</feature>
<dbReference type="EMBL" id="JAPFRF010000011">
    <property type="protein sequence ID" value="KAJ7316737.1"/>
    <property type="molecule type" value="Genomic_DNA"/>
</dbReference>